<evidence type="ECO:0000256" key="1">
    <source>
        <dbReference type="ARBA" id="ARBA00004651"/>
    </source>
</evidence>
<organism evidence="8 9">
    <name type="scientific">Hyphomonas beringensis</name>
    <dbReference type="NCBI Taxonomy" id="1280946"/>
    <lineage>
        <taxon>Bacteria</taxon>
        <taxon>Pseudomonadati</taxon>
        <taxon>Pseudomonadota</taxon>
        <taxon>Alphaproteobacteria</taxon>
        <taxon>Hyphomonadales</taxon>
        <taxon>Hyphomonadaceae</taxon>
        <taxon>Hyphomonas</taxon>
    </lineage>
</organism>
<feature type="transmembrane region" description="Helical" evidence="7">
    <location>
        <begin position="300"/>
        <end position="323"/>
    </location>
</feature>
<dbReference type="Pfam" id="PF13440">
    <property type="entry name" value="Polysacc_synt_3"/>
    <property type="match status" value="1"/>
</dbReference>
<protein>
    <recommendedName>
        <fullName evidence="10">Polysaccharide biosynthesis protein C-terminal domain-containing protein</fullName>
    </recommendedName>
</protein>
<keyword evidence="4 7" id="KW-0812">Transmembrane</keyword>
<dbReference type="CDD" id="cd13127">
    <property type="entry name" value="MATE_tuaB_like"/>
    <property type="match status" value="1"/>
</dbReference>
<keyword evidence="5 7" id="KW-1133">Transmembrane helix</keyword>
<feature type="transmembrane region" description="Helical" evidence="7">
    <location>
        <begin position="132"/>
        <end position="153"/>
    </location>
</feature>
<dbReference type="OrthoDB" id="9770347at2"/>
<feature type="transmembrane region" description="Helical" evidence="7">
    <location>
        <begin position="160"/>
        <end position="182"/>
    </location>
</feature>
<dbReference type="STRING" id="1280946.HY29_14135"/>
<evidence type="ECO:0000256" key="7">
    <source>
        <dbReference type="SAM" id="Phobius"/>
    </source>
</evidence>
<proteinExistence type="inferred from homology"/>
<dbReference type="AlphaFoldDB" id="A0A062U9H5"/>
<feature type="transmembrane region" description="Helical" evidence="7">
    <location>
        <begin position="188"/>
        <end position="206"/>
    </location>
</feature>
<feature type="transmembrane region" description="Helical" evidence="7">
    <location>
        <begin position="458"/>
        <end position="479"/>
    </location>
</feature>
<accession>A0A062U9H5</accession>
<dbReference type="PATRIC" id="fig|1280946.3.peg.1836"/>
<name>A0A062U9H5_9PROT</name>
<keyword evidence="6 7" id="KW-0472">Membrane</keyword>
<evidence type="ECO:0000313" key="8">
    <source>
        <dbReference type="EMBL" id="KCZ54393.1"/>
    </source>
</evidence>
<feature type="transmembrane region" description="Helical" evidence="7">
    <location>
        <begin position="335"/>
        <end position="363"/>
    </location>
</feature>
<feature type="transmembrane region" description="Helical" evidence="7">
    <location>
        <begin position="394"/>
        <end position="416"/>
    </location>
</feature>
<keyword evidence="9" id="KW-1185">Reference proteome</keyword>
<feature type="transmembrane region" description="Helical" evidence="7">
    <location>
        <begin position="428"/>
        <end position="452"/>
    </location>
</feature>
<gene>
    <name evidence="8" type="ORF">HY29_14135</name>
</gene>
<dbReference type="eggNOG" id="COG2244">
    <property type="taxonomic scope" value="Bacteria"/>
</dbReference>
<evidence type="ECO:0000256" key="5">
    <source>
        <dbReference type="ARBA" id="ARBA00022989"/>
    </source>
</evidence>
<sequence length="505" mass="54414">MSTDKVASPEDDDLNGINTSAAGLASGAAYTGVAQGLRVILGFVQGVVLARLLLPEDFGFVAMVAPAVAFASMVKELGLNQATVQRENISAQVVSNLFWISLGMSAVLAVLLALSAPLLASFYKSPQVETLTIAYAFTIIIWALQSQPAALLARRLAFKTLALIEVLSVFIGFVVAVVFAYFTRSYWALFYGTLATALSSTFIAWVTSRFKPMKIRNAQSMREIVGFGTSIAGFDLLNFAARNADNILIARYHNAVELGLYDRAYKLLLFPLQKITYPLSRVMVPFLSRNINQPERYKRAYFTAVSLILLAAQPGILVGVIFADDVFRVLLGVEWLAAAPIFMWLGIAGLVQVMTSTMGWLFVSQGLGRNYLIVGAVTAFISIGSFVIGLPGGAVGVAMAYAIGDLLLKTPFVWFMAGRRGPVRLPDLLRLALPHAIALAAAGASQVALAHYLDKVGFLTLCLLGALSYGMYLAVLMLFKDKVAMAGELIALVRNSLKSIRPKSA</sequence>
<feature type="transmembrane region" description="Helical" evidence="7">
    <location>
        <begin position="370"/>
        <end position="388"/>
    </location>
</feature>
<comment type="similarity">
    <text evidence="2">Belongs to the polysaccharide synthase family.</text>
</comment>
<evidence type="ECO:0000313" key="9">
    <source>
        <dbReference type="Proteomes" id="UP000027037"/>
    </source>
</evidence>
<dbReference type="InterPro" id="IPR050833">
    <property type="entry name" value="Poly_Biosynth_Transport"/>
</dbReference>
<evidence type="ECO:0000256" key="3">
    <source>
        <dbReference type="ARBA" id="ARBA00022475"/>
    </source>
</evidence>
<dbReference type="PANTHER" id="PTHR30250:SF10">
    <property type="entry name" value="LIPOPOLYSACCHARIDE BIOSYNTHESIS PROTEIN WZXC"/>
    <property type="match status" value="1"/>
</dbReference>
<dbReference type="EMBL" id="AWFF01000037">
    <property type="protein sequence ID" value="KCZ54393.1"/>
    <property type="molecule type" value="Genomic_DNA"/>
</dbReference>
<comment type="subcellular location">
    <subcellularLocation>
        <location evidence="1">Cell membrane</location>
        <topology evidence="1">Multi-pass membrane protein</topology>
    </subcellularLocation>
</comment>
<evidence type="ECO:0000256" key="2">
    <source>
        <dbReference type="ARBA" id="ARBA00007430"/>
    </source>
</evidence>
<dbReference type="RefSeq" id="WP_051601358.1">
    <property type="nucleotide sequence ID" value="NZ_AWFF01000037.1"/>
</dbReference>
<feature type="transmembrane region" description="Helical" evidence="7">
    <location>
        <begin position="97"/>
        <end position="120"/>
    </location>
</feature>
<dbReference type="Proteomes" id="UP000027037">
    <property type="component" value="Unassembled WGS sequence"/>
</dbReference>
<keyword evidence="3" id="KW-1003">Cell membrane</keyword>
<comment type="caution">
    <text evidence="8">The sequence shown here is derived from an EMBL/GenBank/DDBJ whole genome shotgun (WGS) entry which is preliminary data.</text>
</comment>
<evidence type="ECO:0000256" key="6">
    <source>
        <dbReference type="ARBA" id="ARBA00023136"/>
    </source>
</evidence>
<dbReference type="PANTHER" id="PTHR30250">
    <property type="entry name" value="PST FAMILY PREDICTED COLANIC ACID TRANSPORTER"/>
    <property type="match status" value="1"/>
</dbReference>
<evidence type="ECO:0008006" key="10">
    <source>
        <dbReference type="Google" id="ProtNLM"/>
    </source>
</evidence>
<feature type="transmembrane region" description="Helical" evidence="7">
    <location>
        <begin position="58"/>
        <end position="77"/>
    </location>
</feature>
<reference evidence="8 9" key="1">
    <citation type="journal article" date="2014" name="Antonie Van Leeuwenhoek">
        <title>Hyphomonas beringensis sp. nov. and Hyphomonas chukchiensis sp. nov., isolated from surface seawater of the Bering Sea and Chukchi Sea.</title>
        <authorList>
            <person name="Li C."/>
            <person name="Lai Q."/>
            <person name="Li G."/>
            <person name="Dong C."/>
            <person name="Wang J."/>
            <person name="Liao Y."/>
            <person name="Shao Z."/>
        </authorList>
    </citation>
    <scope>NUCLEOTIDE SEQUENCE [LARGE SCALE GENOMIC DNA]</scope>
    <source>
        <strain evidence="8 9">25B14_1</strain>
    </source>
</reference>
<dbReference type="GO" id="GO:0005886">
    <property type="term" value="C:plasma membrane"/>
    <property type="evidence" value="ECO:0007669"/>
    <property type="project" value="UniProtKB-SubCell"/>
</dbReference>
<evidence type="ECO:0000256" key="4">
    <source>
        <dbReference type="ARBA" id="ARBA00022692"/>
    </source>
</evidence>